<name>A0ABV0U7U4_9TELE</name>
<dbReference type="EMBL" id="JAHRIQ010060627">
    <property type="protein sequence ID" value="MEQ2241255.1"/>
    <property type="molecule type" value="Genomic_DNA"/>
</dbReference>
<keyword evidence="2" id="KW-1185">Reference proteome</keyword>
<gene>
    <name evidence="1" type="ORF">ILYODFUR_023523</name>
</gene>
<organism evidence="1 2">
    <name type="scientific">Ilyodon furcidens</name>
    <name type="common">goldbreast splitfin</name>
    <dbReference type="NCBI Taxonomy" id="33524"/>
    <lineage>
        <taxon>Eukaryota</taxon>
        <taxon>Metazoa</taxon>
        <taxon>Chordata</taxon>
        <taxon>Craniata</taxon>
        <taxon>Vertebrata</taxon>
        <taxon>Euteleostomi</taxon>
        <taxon>Actinopterygii</taxon>
        <taxon>Neopterygii</taxon>
        <taxon>Teleostei</taxon>
        <taxon>Neoteleostei</taxon>
        <taxon>Acanthomorphata</taxon>
        <taxon>Ovalentaria</taxon>
        <taxon>Atherinomorphae</taxon>
        <taxon>Cyprinodontiformes</taxon>
        <taxon>Goodeidae</taxon>
        <taxon>Ilyodon</taxon>
    </lineage>
</organism>
<sequence length="100" mass="11039">MRDQTPVLSRGKRCCVCGSDGAEGILIIAGREDFLSSLRSHAINTSSCYPSPSRSFSPFLVAVDVCPHQPDIFGAVFFFSGLYDRNERLDFSCLFVALIR</sequence>
<accession>A0ABV0U7U4</accession>
<protein>
    <submittedName>
        <fullName evidence="1">Uncharacterized protein</fullName>
    </submittedName>
</protein>
<comment type="caution">
    <text evidence="1">The sequence shown here is derived from an EMBL/GenBank/DDBJ whole genome shotgun (WGS) entry which is preliminary data.</text>
</comment>
<evidence type="ECO:0000313" key="1">
    <source>
        <dbReference type="EMBL" id="MEQ2241255.1"/>
    </source>
</evidence>
<evidence type="ECO:0000313" key="2">
    <source>
        <dbReference type="Proteomes" id="UP001482620"/>
    </source>
</evidence>
<proteinExistence type="predicted"/>
<dbReference type="Proteomes" id="UP001482620">
    <property type="component" value="Unassembled WGS sequence"/>
</dbReference>
<reference evidence="1 2" key="1">
    <citation type="submission" date="2021-06" db="EMBL/GenBank/DDBJ databases">
        <authorList>
            <person name="Palmer J.M."/>
        </authorList>
    </citation>
    <scope>NUCLEOTIDE SEQUENCE [LARGE SCALE GENOMIC DNA]</scope>
    <source>
        <strain evidence="2">if_2019</strain>
        <tissue evidence="1">Muscle</tissue>
    </source>
</reference>